<accession>A0A5J4UD47</accession>
<name>A0A5J4UD47_9EUKA</name>
<protein>
    <submittedName>
        <fullName evidence="1">Uncharacterized protein</fullName>
    </submittedName>
</protein>
<dbReference type="EMBL" id="SNRW01017330">
    <property type="protein sequence ID" value="KAA6368458.1"/>
    <property type="molecule type" value="Genomic_DNA"/>
</dbReference>
<organism evidence="1 2">
    <name type="scientific">Streblomastix strix</name>
    <dbReference type="NCBI Taxonomy" id="222440"/>
    <lineage>
        <taxon>Eukaryota</taxon>
        <taxon>Metamonada</taxon>
        <taxon>Preaxostyla</taxon>
        <taxon>Oxymonadida</taxon>
        <taxon>Streblomastigidae</taxon>
        <taxon>Streblomastix</taxon>
    </lineage>
</organism>
<gene>
    <name evidence="1" type="ORF">EZS28_036014</name>
</gene>
<evidence type="ECO:0000313" key="2">
    <source>
        <dbReference type="Proteomes" id="UP000324800"/>
    </source>
</evidence>
<dbReference type="Proteomes" id="UP000324800">
    <property type="component" value="Unassembled WGS sequence"/>
</dbReference>
<proteinExistence type="predicted"/>
<evidence type="ECO:0000313" key="1">
    <source>
        <dbReference type="EMBL" id="KAA6368458.1"/>
    </source>
</evidence>
<feature type="non-terminal residue" evidence="1">
    <location>
        <position position="8"/>
    </location>
</feature>
<sequence length="8" mass="1043">MILYGQRY</sequence>
<comment type="caution">
    <text evidence="1">The sequence shown here is derived from an EMBL/GenBank/DDBJ whole genome shotgun (WGS) entry which is preliminary data.</text>
</comment>
<reference evidence="1 2" key="1">
    <citation type="submission" date="2019-03" db="EMBL/GenBank/DDBJ databases">
        <title>Single cell metagenomics reveals metabolic interactions within the superorganism composed of flagellate Streblomastix strix and complex community of Bacteroidetes bacteria on its surface.</title>
        <authorList>
            <person name="Treitli S.C."/>
            <person name="Kolisko M."/>
            <person name="Husnik F."/>
            <person name="Keeling P."/>
            <person name="Hampl V."/>
        </authorList>
    </citation>
    <scope>NUCLEOTIDE SEQUENCE [LARGE SCALE GENOMIC DNA]</scope>
    <source>
        <strain evidence="1">ST1C</strain>
    </source>
</reference>